<dbReference type="OrthoDB" id="5848737at2759"/>
<keyword evidence="5" id="KW-1185">Reference proteome</keyword>
<evidence type="ECO:0000256" key="1">
    <source>
        <dbReference type="ARBA" id="ARBA00009823"/>
    </source>
</evidence>
<accession>A0A7I4YJP5</accession>
<proteinExistence type="inferred from homology"/>
<dbReference type="PANTHER" id="PTHR13383">
    <property type="entry name" value="RIBONUCLEASE H2 SUBUNIT B"/>
    <property type="match status" value="1"/>
</dbReference>
<feature type="compositionally biased region" description="Polar residues" evidence="3">
    <location>
        <begin position="1"/>
        <end position="10"/>
    </location>
</feature>
<feature type="domain" description="Ribonuclease H2 subunit B wHTH" evidence="4">
    <location>
        <begin position="109"/>
        <end position="199"/>
    </location>
</feature>
<dbReference type="Gene3D" id="2.20.25.530">
    <property type="match status" value="1"/>
</dbReference>
<protein>
    <submittedName>
        <fullName evidence="6">RNase_H2-Ydr279 domain-containing protein</fullName>
    </submittedName>
</protein>
<dbReference type="GO" id="GO:0005654">
    <property type="term" value="C:nucleoplasm"/>
    <property type="evidence" value="ECO:0007669"/>
    <property type="project" value="TreeGrafter"/>
</dbReference>
<name>A0A7I4YJP5_HAECO</name>
<dbReference type="Gene3D" id="1.10.20.120">
    <property type="match status" value="1"/>
</dbReference>
<dbReference type="PANTHER" id="PTHR13383:SF11">
    <property type="entry name" value="RIBONUCLEASE H2 SUBUNIT B"/>
    <property type="match status" value="1"/>
</dbReference>
<feature type="region of interest" description="Disordered" evidence="3">
    <location>
        <begin position="1"/>
        <end position="33"/>
    </location>
</feature>
<dbReference type="InterPro" id="IPR040456">
    <property type="entry name" value="RNase_H2_suB"/>
</dbReference>
<evidence type="ECO:0000259" key="4">
    <source>
        <dbReference type="Pfam" id="PF09468"/>
    </source>
</evidence>
<comment type="similarity">
    <text evidence="1">Belongs to the RNase H2 subunit B family.</text>
</comment>
<evidence type="ECO:0000256" key="2">
    <source>
        <dbReference type="ARBA" id="ARBA00011277"/>
    </source>
</evidence>
<sequence>MVRQTRASAKSDSDVSDESVIADIPRKGPPPSDASYERKFVIVKENSLTNSHLYLIRHPKNRTPCLYRVNEKYCEEVVTVGDGFRSWFYGDSVVSDGLIRLFSPVHPLFLALPYFFDTKDVFKELEEIVCDPECPSITTLLKNEQFLKNIDKICDSKEVCDTKVFRFNENLTLEWIAGRFRRLRDALLEQGDLHKSILSNSDVLDRYSFGLLSDYMSPDLTVLAKAHLSIQDPVNNENERVDMSMKRKADESFEEIVQKQVKKPKESIVTKKLQQASKGTKSISHFFTKKA</sequence>
<dbReference type="OMA" id="QIHCGHS"/>
<evidence type="ECO:0000256" key="3">
    <source>
        <dbReference type="SAM" id="MobiDB-lite"/>
    </source>
</evidence>
<dbReference type="GO" id="GO:0006401">
    <property type="term" value="P:RNA catabolic process"/>
    <property type="evidence" value="ECO:0007669"/>
    <property type="project" value="TreeGrafter"/>
</dbReference>
<dbReference type="Proteomes" id="UP000025227">
    <property type="component" value="Unplaced"/>
</dbReference>
<organism evidence="5 6">
    <name type="scientific">Haemonchus contortus</name>
    <name type="common">Barber pole worm</name>
    <dbReference type="NCBI Taxonomy" id="6289"/>
    <lineage>
        <taxon>Eukaryota</taxon>
        <taxon>Metazoa</taxon>
        <taxon>Ecdysozoa</taxon>
        <taxon>Nematoda</taxon>
        <taxon>Chromadorea</taxon>
        <taxon>Rhabditida</taxon>
        <taxon>Rhabditina</taxon>
        <taxon>Rhabditomorpha</taxon>
        <taxon>Strongyloidea</taxon>
        <taxon>Trichostrongylidae</taxon>
        <taxon>Haemonchus</taxon>
    </lineage>
</organism>
<evidence type="ECO:0000313" key="5">
    <source>
        <dbReference type="Proteomes" id="UP000025227"/>
    </source>
</evidence>
<dbReference type="AlphaFoldDB" id="A0A7I4YJP5"/>
<dbReference type="Pfam" id="PF09468">
    <property type="entry name" value="RNase_H2-Ydr279"/>
    <property type="match status" value="1"/>
</dbReference>
<reference evidence="6" key="1">
    <citation type="submission" date="2020-12" db="UniProtKB">
        <authorList>
            <consortium name="WormBaseParasite"/>
        </authorList>
    </citation>
    <scope>IDENTIFICATION</scope>
    <source>
        <strain evidence="6">MHco3</strain>
    </source>
</reference>
<dbReference type="InterPro" id="IPR019024">
    <property type="entry name" value="RNase_H2_suB_wHTH"/>
</dbReference>
<evidence type="ECO:0000313" key="6">
    <source>
        <dbReference type="WBParaSite" id="HCON_00108930-00001"/>
    </source>
</evidence>
<comment type="subunit">
    <text evidence="2">The RNase H2 complex is a heterotrimer composed of the catalytic subunit RNASEH2A and the non-catalytic subunits RNASEH2B and RNASEH2C.</text>
</comment>
<dbReference type="GO" id="GO:0032299">
    <property type="term" value="C:ribonuclease H2 complex"/>
    <property type="evidence" value="ECO:0007669"/>
    <property type="project" value="InterPro"/>
</dbReference>
<dbReference type="WBParaSite" id="HCON_00108930-00001">
    <property type="protein sequence ID" value="HCON_00108930-00001"/>
    <property type="gene ID" value="HCON_00108930"/>
</dbReference>